<evidence type="ECO:0000313" key="3">
    <source>
        <dbReference type="Proteomes" id="UP001160301"/>
    </source>
</evidence>
<accession>A0ABT6NWU9</accession>
<dbReference type="InterPro" id="IPR036291">
    <property type="entry name" value="NAD(P)-bd_dom_sf"/>
</dbReference>
<keyword evidence="2" id="KW-0560">Oxidoreductase</keyword>
<name>A0ABT6NWU9_9BACT</name>
<proteinExistence type="inferred from homology"/>
<reference evidence="2 3" key="1">
    <citation type="submission" date="2023-04" db="EMBL/GenBank/DDBJ databases">
        <title>The genome sequence of Polyangium sorediatum DSM14670.</title>
        <authorList>
            <person name="Zhang X."/>
        </authorList>
    </citation>
    <scope>NUCLEOTIDE SEQUENCE [LARGE SCALE GENOMIC DNA]</scope>
    <source>
        <strain evidence="2 3">DSM 14670</strain>
    </source>
</reference>
<dbReference type="GO" id="GO:0047936">
    <property type="term" value="F:glucose 1-dehydrogenase [NAD(P)+] activity"/>
    <property type="evidence" value="ECO:0007669"/>
    <property type="project" value="UniProtKB-EC"/>
</dbReference>
<dbReference type="PANTHER" id="PTHR43943">
    <property type="entry name" value="DEHYDROGENASE/REDUCTASE (SDR FAMILY) MEMBER 4"/>
    <property type="match status" value="1"/>
</dbReference>
<dbReference type="CDD" id="cd05233">
    <property type="entry name" value="SDR_c"/>
    <property type="match status" value="1"/>
</dbReference>
<dbReference type="InterPro" id="IPR020904">
    <property type="entry name" value="Sc_DH/Rdtase_CS"/>
</dbReference>
<protein>
    <submittedName>
        <fullName evidence="2">Glucose 1-dehydrogenase</fullName>
        <ecNumber evidence="2">1.1.1.47</ecNumber>
    </submittedName>
</protein>
<evidence type="ECO:0000256" key="1">
    <source>
        <dbReference type="ARBA" id="ARBA00006484"/>
    </source>
</evidence>
<gene>
    <name evidence="2" type="ORF">QHF89_25190</name>
</gene>
<dbReference type="PRINTS" id="PR00080">
    <property type="entry name" value="SDRFAMILY"/>
</dbReference>
<sequence length="255" mass="26787">MKSWINVEGKVAIVTGGSRGIGESIAKALGQSGAKVAIASRKKEGLDGAVERLRKEGVTVEAFTCHTGKADDVQRLFQQVIEAFGKVDVLVNNAATNLHFGPFMTVEDAALDKTFEVNLKGYFYTSRELVRHLVDRNAPGAIVNVASVAGLMGAPLQGMYGTTKAAVMSMTKTMAVELGASGIRVNAIAPGLVDTRFAATLVQNKEIVERVVGRTPLGRYGQPDEIAGAALYLASDAASFLTGQTIVVDGGMTIA</sequence>
<dbReference type="PRINTS" id="PR00081">
    <property type="entry name" value="GDHRDH"/>
</dbReference>
<organism evidence="2 3">
    <name type="scientific">Polyangium sorediatum</name>
    <dbReference type="NCBI Taxonomy" id="889274"/>
    <lineage>
        <taxon>Bacteria</taxon>
        <taxon>Pseudomonadati</taxon>
        <taxon>Myxococcota</taxon>
        <taxon>Polyangia</taxon>
        <taxon>Polyangiales</taxon>
        <taxon>Polyangiaceae</taxon>
        <taxon>Polyangium</taxon>
    </lineage>
</organism>
<dbReference type="PROSITE" id="PS00061">
    <property type="entry name" value="ADH_SHORT"/>
    <property type="match status" value="1"/>
</dbReference>
<dbReference type="Proteomes" id="UP001160301">
    <property type="component" value="Unassembled WGS sequence"/>
</dbReference>
<dbReference type="NCBIfam" id="NF005559">
    <property type="entry name" value="PRK07231.1"/>
    <property type="match status" value="1"/>
</dbReference>
<dbReference type="InterPro" id="IPR002347">
    <property type="entry name" value="SDR_fam"/>
</dbReference>
<dbReference type="RefSeq" id="WP_136967887.1">
    <property type="nucleotide sequence ID" value="NZ_JARZHI010000023.1"/>
</dbReference>
<keyword evidence="3" id="KW-1185">Reference proteome</keyword>
<dbReference type="SUPFAM" id="SSF51735">
    <property type="entry name" value="NAD(P)-binding Rossmann-fold domains"/>
    <property type="match status" value="1"/>
</dbReference>
<evidence type="ECO:0000313" key="2">
    <source>
        <dbReference type="EMBL" id="MDI1432817.1"/>
    </source>
</evidence>
<dbReference type="EMBL" id="JARZHI010000023">
    <property type="protein sequence ID" value="MDI1432817.1"/>
    <property type="molecule type" value="Genomic_DNA"/>
</dbReference>
<comment type="caution">
    <text evidence="2">The sequence shown here is derived from an EMBL/GenBank/DDBJ whole genome shotgun (WGS) entry which is preliminary data.</text>
</comment>
<dbReference type="EC" id="1.1.1.47" evidence="2"/>
<dbReference type="PANTHER" id="PTHR43943:SF2">
    <property type="entry name" value="DEHYDROGENASE_REDUCTASE 4"/>
    <property type="match status" value="1"/>
</dbReference>
<dbReference type="Pfam" id="PF13561">
    <property type="entry name" value="adh_short_C2"/>
    <property type="match status" value="1"/>
</dbReference>
<dbReference type="Gene3D" id="3.40.50.720">
    <property type="entry name" value="NAD(P)-binding Rossmann-like Domain"/>
    <property type="match status" value="1"/>
</dbReference>
<comment type="similarity">
    <text evidence="1">Belongs to the short-chain dehydrogenases/reductases (SDR) family.</text>
</comment>